<reference evidence="1" key="1">
    <citation type="journal article" date="2014" name="Front. Microbiol.">
        <title>High frequency of phylogenetically diverse reductive dehalogenase-homologous genes in deep subseafloor sedimentary metagenomes.</title>
        <authorList>
            <person name="Kawai M."/>
            <person name="Futagami T."/>
            <person name="Toyoda A."/>
            <person name="Takaki Y."/>
            <person name="Nishi S."/>
            <person name="Hori S."/>
            <person name="Arai W."/>
            <person name="Tsubouchi T."/>
            <person name="Morono Y."/>
            <person name="Uchiyama I."/>
            <person name="Ito T."/>
            <person name="Fujiyama A."/>
            <person name="Inagaki F."/>
            <person name="Takami H."/>
        </authorList>
    </citation>
    <scope>NUCLEOTIDE SEQUENCE</scope>
    <source>
        <strain evidence="1">Expedition CK06-06</strain>
    </source>
</reference>
<evidence type="ECO:0000313" key="1">
    <source>
        <dbReference type="EMBL" id="GAJ03853.1"/>
    </source>
</evidence>
<dbReference type="SUPFAM" id="SSF75098">
    <property type="entry name" value="Monomethylamine methyltransferase MtmB"/>
    <property type="match status" value="1"/>
</dbReference>
<organism evidence="1">
    <name type="scientific">marine sediment metagenome</name>
    <dbReference type="NCBI Taxonomy" id="412755"/>
    <lineage>
        <taxon>unclassified sequences</taxon>
        <taxon>metagenomes</taxon>
        <taxon>ecological metagenomes</taxon>
    </lineage>
</organism>
<dbReference type="AlphaFoldDB" id="X1TEW1"/>
<protein>
    <recommendedName>
        <fullName evidence="2">Monomethylamine:corrinoid methyltransferase</fullName>
    </recommendedName>
</protein>
<gene>
    <name evidence="1" type="ORF">S12H4_53628</name>
</gene>
<dbReference type="EMBL" id="BARW01034170">
    <property type="protein sequence ID" value="GAJ03853.1"/>
    <property type="molecule type" value="Genomic_DNA"/>
</dbReference>
<dbReference type="InterPro" id="IPR036655">
    <property type="entry name" value="MtmB_sf"/>
</dbReference>
<feature type="non-terminal residue" evidence="1">
    <location>
        <position position="1"/>
    </location>
</feature>
<dbReference type="GO" id="GO:0008168">
    <property type="term" value="F:methyltransferase activity"/>
    <property type="evidence" value="ECO:0007669"/>
    <property type="project" value="InterPro"/>
</dbReference>
<dbReference type="Pfam" id="PF05369">
    <property type="entry name" value="MtmB"/>
    <property type="match status" value="1"/>
</dbReference>
<name>X1TEW1_9ZZZZ</name>
<accession>X1TEW1</accession>
<dbReference type="GO" id="GO:0032259">
    <property type="term" value="P:methylation"/>
    <property type="evidence" value="ECO:0007669"/>
    <property type="project" value="InterPro"/>
</dbReference>
<evidence type="ECO:0008006" key="2">
    <source>
        <dbReference type="Google" id="ProtNLM"/>
    </source>
</evidence>
<dbReference type="Gene3D" id="3.20.20.460">
    <property type="entry name" value="Monomethylamine methyltransferase MtmB"/>
    <property type="match status" value="1"/>
</dbReference>
<comment type="caution">
    <text evidence="1">The sequence shown here is derived from an EMBL/GenBank/DDBJ whole genome shotgun (WGS) entry which is preliminary data.</text>
</comment>
<dbReference type="InterPro" id="IPR008031">
    <property type="entry name" value="MtmB_MeTrfase"/>
</dbReference>
<proteinExistence type="predicted"/>
<sequence>VPWISFGGQGQQVGPLTDESWYAIAAACITACISGMEGMWLCGGPTGLEARWGGEITRAAAGVKVSDGIAIIKKIAKKCNEPKHEPVPLTELYDLKTMQPNDKYLNHYKKFTKIFKDMGLDYPAWD</sequence>